<dbReference type="AlphaFoldDB" id="A0A5M9JJ77"/>
<reference evidence="1 2" key="1">
    <citation type="submission" date="2019-06" db="EMBL/GenBank/DDBJ databases">
        <title>Genome Sequence of the Brown Rot Fungal Pathogen Monilinia fructicola.</title>
        <authorList>
            <person name="De Miccolis Angelini R.M."/>
            <person name="Landi L."/>
            <person name="Abate D."/>
            <person name="Pollastro S."/>
            <person name="Romanazzi G."/>
            <person name="Faretra F."/>
        </authorList>
    </citation>
    <scope>NUCLEOTIDE SEQUENCE [LARGE SCALE GENOMIC DNA]</scope>
    <source>
        <strain evidence="1 2">Mfrc123</strain>
    </source>
</reference>
<keyword evidence="2" id="KW-1185">Reference proteome</keyword>
<organism evidence="1 2">
    <name type="scientific">Monilinia fructicola</name>
    <name type="common">Brown rot fungus</name>
    <name type="synonym">Ciboria fructicola</name>
    <dbReference type="NCBI Taxonomy" id="38448"/>
    <lineage>
        <taxon>Eukaryota</taxon>
        <taxon>Fungi</taxon>
        <taxon>Dikarya</taxon>
        <taxon>Ascomycota</taxon>
        <taxon>Pezizomycotina</taxon>
        <taxon>Leotiomycetes</taxon>
        <taxon>Helotiales</taxon>
        <taxon>Sclerotiniaceae</taxon>
        <taxon>Monilinia</taxon>
    </lineage>
</organism>
<gene>
    <name evidence="1" type="ORF">EYC84_007774</name>
</gene>
<accession>A0A5M9JJ77</accession>
<dbReference type="EMBL" id="VICG01000009">
    <property type="protein sequence ID" value="KAA8568787.1"/>
    <property type="molecule type" value="Genomic_DNA"/>
</dbReference>
<protein>
    <submittedName>
        <fullName evidence="1">Uncharacterized protein</fullName>
    </submittedName>
</protein>
<comment type="caution">
    <text evidence="1">The sequence shown here is derived from an EMBL/GenBank/DDBJ whole genome shotgun (WGS) entry which is preliminary data.</text>
</comment>
<proteinExistence type="predicted"/>
<sequence length="69" mass="7802">MGMEYVHETTDAVVMGGVNSKDGCFWWLLQEPKKGTRNGNIGRYSSISKYTTHTQHSLGLSSFSFLLDW</sequence>
<dbReference type="Proteomes" id="UP000322873">
    <property type="component" value="Unassembled WGS sequence"/>
</dbReference>
<evidence type="ECO:0000313" key="2">
    <source>
        <dbReference type="Proteomes" id="UP000322873"/>
    </source>
</evidence>
<evidence type="ECO:0000313" key="1">
    <source>
        <dbReference type="EMBL" id="KAA8568787.1"/>
    </source>
</evidence>
<name>A0A5M9JJ77_MONFR</name>